<accession>A0ABT3FNC4</accession>
<dbReference type="EMBL" id="JAPDDS010000004">
    <property type="protein sequence ID" value="MCW1884962.1"/>
    <property type="molecule type" value="Genomic_DNA"/>
</dbReference>
<evidence type="ECO:0000256" key="1">
    <source>
        <dbReference type="SAM" id="MobiDB-lite"/>
    </source>
</evidence>
<dbReference type="Pfam" id="PF20097">
    <property type="entry name" value="DUF6487"/>
    <property type="match status" value="1"/>
</dbReference>
<reference evidence="3 4" key="1">
    <citation type="submission" date="2022-10" db="EMBL/GenBank/DDBJ databases">
        <title>Luteolibacter flavescens strain MCCC 1K03193, whole genome shotgun sequencing project.</title>
        <authorList>
            <person name="Zhao G."/>
            <person name="Shen L."/>
        </authorList>
    </citation>
    <scope>NUCLEOTIDE SEQUENCE [LARGE SCALE GENOMIC DNA]</scope>
    <source>
        <strain evidence="3 4">MCCC 1K03193</strain>
    </source>
</reference>
<evidence type="ECO:0000259" key="2">
    <source>
        <dbReference type="Pfam" id="PF20097"/>
    </source>
</evidence>
<organism evidence="3 4">
    <name type="scientific">Luteolibacter flavescens</name>
    <dbReference type="NCBI Taxonomy" id="1859460"/>
    <lineage>
        <taxon>Bacteria</taxon>
        <taxon>Pseudomonadati</taxon>
        <taxon>Verrucomicrobiota</taxon>
        <taxon>Verrucomicrobiia</taxon>
        <taxon>Verrucomicrobiales</taxon>
        <taxon>Verrucomicrobiaceae</taxon>
        <taxon>Luteolibacter</taxon>
    </lineage>
</organism>
<feature type="domain" description="DUF6487" evidence="2">
    <location>
        <begin position="36"/>
        <end position="99"/>
    </location>
</feature>
<proteinExistence type="predicted"/>
<dbReference type="InterPro" id="IPR045504">
    <property type="entry name" value="DUF6487"/>
</dbReference>
<protein>
    <submittedName>
        <fullName evidence="3">PF20097 family protein</fullName>
    </submittedName>
</protein>
<gene>
    <name evidence="3" type="ORF">OKA04_09500</name>
</gene>
<evidence type="ECO:0000313" key="4">
    <source>
        <dbReference type="Proteomes" id="UP001207930"/>
    </source>
</evidence>
<feature type="region of interest" description="Disordered" evidence="1">
    <location>
        <begin position="1"/>
        <end position="38"/>
    </location>
</feature>
<name>A0ABT3FNC4_9BACT</name>
<dbReference type="RefSeq" id="WP_264500919.1">
    <property type="nucleotide sequence ID" value="NZ_JAPDDS010000004.1"/>
</dbReference>
<keyword evidence="4" id="KW-1185">Reference proteome</keyword>
<evidence type="ECO:0000313" key="3">
    <source>
        <dbReference type="EMBL" id="MCW1884962.1"/>
    </source>
</evidence>
<dbReference type="Proteomes" id="UP001207930">
    <property type="component" value="Unassembled WGS sequence"/>
</dbReference>
<feature type="compositionally biased region" description="Basic and acidic residues" evidence="1">
    <location>
        <begin position="7"/>
        <end position="18"/>
    </location>
</feature>
<comment type="caution">
    <text evidence="3">The sequence shown here is derived from an EMBL/GenBank/DDBJ whole genome shotgun (WGS) entry which is preliminary data.</text>
</comment>
<sequence length="101" mass="11174">MHPSPSRNDDPASRDEHPYAPPLSLDEPSATQGPPCPKCLRPMHVGQLRSSSRITWAGDDERWIIKAFFGGTPVGKITTGIGCRHRAFRCADCRLYILDGE</sequence>